<reference evidence="2 3" key="1">
    <citation type="journal article" date="2011" name="Genome Res.">
        <title>Phylogeny-wide analysis of social amoeba genomes highlights ancient origins for complex intercellular communication.</title>
        <authorList>
            <person name="Heidel A.J."/>
            <person name="Lawal H.M."/>
            <person name="Felder M."/>
            <person name="Schilde C."/>
            <person name="Helps N.R."/>
            <person name="Tunggal B."/>
            <person name="Rivero F."/>
            <person name="John U."/>
            <person name="Schleicher M."/>
            <person name="Eichinger L."/>
            <person name="Platzer M."/>
            <person name="Noegel A.A."/>
            <person name="Schaap P."/>
            <person name="Gloeckner G."/>
        </authorList>
    </citation>
    <scope>NUCLEOTIDE SEQUENCE [LARGE SCALE GENOMIC DNA]</scope>
    <source>
        <strain evidence="3">ATCC 26659 / Pp 5 / PN500</strain>
    </source>
</reference>
<dbReference type="Proteomes" id="UP000001396">
    <property type="component" value="Unassembled WGS sequence"/>
</dbReference>
<protein>
    <submittedName>
        <fullName evidence="2">Uncharacterized protein</fullName>
    </submittedName>
</protein>
<dbReference type="InterPro" id="IPR013783">
    <property type="entry name" value="Ig-like_fold"/>
</dbReference>
<dbReference type="OMA" id="KGGYHYR"/>
<dbReference type="EMBL" id="ADBJ01000044">
    <property type="protein sequence ID" value="EFA77121.1"/>
    <property type="molecule type" value="Genomic_DNA"/>
</dbReference>
<feature type="compositionally biased region" description="Polar residues" evidence="1">
    <location>
        <begin position="121"/>
        <end position="133"/>
    </location>
</feature>
<dbReference type="PANTHER" id="PTHR39211:SF1">
    <property type="entry name" value="ABNORMAL SPINDLE-LIKE MICROCEPHALY-ASSOCIATED PROTEIN ASH DOMAIN-CONTAINING PROTEIN"/>
    <property type="match status" value="1"/>
</dbReference>
<evidence type="ECO:0000313" key="2">
    <source>
        <dbReference type="EMBL" id="EFA77121.1"/>
    </source>
</evidence>
<accession>D3BPB1</accession>
<feature type="region of interest" description="Disordered" evidence="1">
    <location>
        <begin position="121"/>
        <end position="154"/>
    </location>
</feature>
<evidence type="ECO:0000313" key="3">
    <source>
        <dbReference type="Proteomes" id="UP000001396"/>
    </source>
</evidence>
<dbReference type="InParanoid" id="D3BPB1"/>
<keyword evidence="3" id="KW-1185">Reference proteome</keyword>
<dbReference type="RefSeq" id="XP_020429250.1">
    <property type="nucleotide sequence ID" value="XM_020580663.1"/>
</dbReference>
<sequence>MKNTANDQYLEVRANNVDEQSMSVHSRYYLLETPFSRNYIDFDELIVNCPSMRSFNIKNISKSKLTINLSTSLPDEIKLYKENIGDLSAIPTQHQLTKQSLVHDYITKFFDGEEIDPLGSKTYSNRKVGNSHQNTSNASSATNSRTNSRASSPTLEVQLDKQLHIYEDSLDSDVNSTSLQLDSASSYGTPNMSNFALSQLVPSFEDNTLPLFTDFESETNYIQSQIEKYKRLEIIVQSGQLVAAKNIELAQNEEITIYIVFIVLDSKRPWLGGKLKNMEAKLFIGLDKLDDKPLIGTPTRELNISTKVCKSMMDLAQRNINFGNIIQYDYRTKTLLIHNLTQVPLVYRIKKSGSITSGNLNIANVDRMGIIRPFRKREVQFVFKPTFSGIFDEKLIIENIYDSNNNQIVHIKANVKKPRHFFLNTLDIDFGVCMIKGKSITKRITVTNTSNQKRIFKIIDDSPSSFESCLNKLFFKLEERSAMSVSKETEVEIDALERKLKICRRKGQHEKALKINMQIEKLRNSGNPSVAAVPVSRATSPAIESEVADGSVLSPMHSISGNGEIGGGNVEKVDASLLNNSAPPKPAAKIGDSSITFEVDGGGIQNILVYFAPIPKPGRRQWYGKEDGIGSILVYESKNSDVTKKINYNATICFDEETYRQNISQAQLADDAGVGGHHQAGSGSIKSPISNVMTSPTTSPKSSTIITSTATLIKPTAKLAAQPTVMTISPPKLDLGEVRVYEDIVFRFTLANHTGHRVNYDLSLMVPSTSSTSGGNSVKCPITLKEKQGVIEPYGRRTLEAVCQPQVPGKQTHTILVKSSNYEGTIQVSLSPRPPQYVLFPDLPSSQILDFGDCYYDKSKKFSKTSSFRLDNLSHKSLYISVKSNLSMQIFVFQDEKFTKPADNIFLKGYEKTVVYICLQPSMTSENYIDGHCRELVGGIRIKVHDTEHSMLYENTIKFTAIVGKSIIRVGKTLIDLGSTSNLGEVVSGSFNISNLTTLLPLKYTMTPSKNLKLSKTEGTLDGAEVSHGLSKERIYFTLHTNVYGLYEEKVTIANLSCPGQKLEVNIRLLVDDASLLTNLPLNSNSCDILKLEDVYVAPVQSAVILEEARRTTDFIISQGYTKTGTQYTLLNPFTMRNYLKYDIRIYPKCNINIMLFLHEPSIEELPTSNVNNVAADKRRSMRLCGKPFVLTNDQKIIVYPHPPEPESLLTPKKKSLLWKGRKVQFQGTLVFERSDTTHYPIGPGEGKTHISKLVTINGSYCMSLGALTEESVDIGRIGYENSWKEVVIMIEVQNLSEIPLHIRALPLPSKSIKFTNLSALSGSSMLSAPPSAANSTTNSTDMLLKRDQQVVSPGINSSTSISGSGGLQSNLINASTGSSSSSSIFDQDGYFEINESESRQISISLDPKKIEQQTAGPLTLPILFENIYNHNNPLKFNINLHHTLRVISFGRLVEGEFVLPNIHHPPIPGTSSQADEWFTIENTSNKVLKINVDIDLLPNIQELITVEVVHKSSNAPIPSFSLRPSELIEVRLRAKPRPDSRLKEQFDQISPFGKICINTNLYPVEVIPIRGTIVAGQTFSLSVAKLNFNSMARITNTDGTEEQILQSSLTDYFKIRNLSTHFPMKFAVEPIFVGGASNFPANIKISPADGEIQPNESLPIDINVELPNEDMPPSSTFQVQVTALDTFNKETQKLAVNILGGNKPISSPTVNSSQVSSSTPTSSSSSSSTTSTDPSTPHVTTQSLSTQVSSPLTLPQTQINTQLPPYQLQQQQQQSQSQSQSTPPQQTTPQPNLPQRISLKGCTPIPKSKNCYEINLNQQEYTTGNVQWEITLENISAGKSVEYYIFTTKQSDEQWLGMSRNSGKIEAHGRHNITLTFSTKRMDMYSAYLIVENKNNPSDQKTIHITMDVVAKQNTHYKVWVDGRQEDSPSINLGDVFYNTTYTDRSFIIANTSSMPLDFILTTSLLPTDCTEVCFSLSRSYLRSFNTLYVAANSSVKVYIFFHPSFATVTDDQNVVQKDIKIFVNCRLIRDFQTVINLQATCRHPQIRLSDYNTVFIGRVSMKDSSTVVAQQQTSPNTFSPLENSLESSSSTAIPSESNAIVSATSTSTSSKIKKSFEASSSLLLTSTSSSLKSSAVSGNVNPSIKKSVVDIDFESESRDISIYNNFAQADLHYCVRSNLMFFIVDCVESGIISAGESTTISIHPNIQAILENSNLLLKEKYFEEHIIVYNRNRLSEKHVISLRITIGNLTAFSTSSGLKGGYHYRNLEYIITKFNRKFKKFWFRVLSIQQQAAATAAAAAAANSASGNVTTSPTTTAAEQQQTNTTNTTTISSPPNDSTNEDIKSIEKLKELIEIGSKNERYPQMVFDLQHITNELILFGLKKQVGQLTSHLASLFYCNLFKQNIFKLTSSEAKITALKSTAIVQCCINSLGEFLSYFPEKREDLLELRNLQDQISKTNSTTILNNEDDDTSDDDSNTN</sequence>
<evidence type="ECO:0000256" key="1">
    <source>
        <dbReference type="SAM" id="MobiDB-lite"/>
    </source>
</evidence>
<feature type="compositionally biased region" description="Polar residues" evidence="1">
    <location>
        <begin position="681"/>
        <end position="693"/>
    </location>
</feature>
<proteinExistence type="predicted"/>
<dbReference type="GeneID" id="31365348"/>
<feature type="region of interest" description="Disordered" evidence="1">
    <location>
        <begin position="672"/>
        <end position="703"/>
    </location>
</feature>
<feature type="compositionally biased region" description="Acidic residues" evidence="1">
    <location>
        <begin position="2468"/>
        <end position="2481"/>
    </location>
</feature>
<name>D3BPB1_HETP5</name>
<dbReference type="STRING" id="670386.D3BPB1"/>
<gene>
    <name evidence="2" type="ORF">PPL_09876</name>
</gene>
<dbReference type="PANTHER" id="PTHR39211">
    <property type="entry name" value="CHROMOSOME 7, WHOLE GENOME SHOTGUN SEQUENCE"/>
    <property type="match status" value="1"/>
</dbReference>
<feature type="compositionally biased region" description="Low complexity" evidence="1">
    <location>
        <begin position="694"/>
        <end position="703"/>
    </location>
</feature>
<feature type="compositionally biased region" description="Low complexity" evidence="1">
    <location>
        <begin position="2310"/>
        <end position="2340"/>
    </location>
</feature>
<feature type="region of interest" description="Disordered" evidence="1">
    <location>
        <begin position="2310"/>
        <end position="2343"/>
    </location>
</feature>
<feature type="region of interest" description="Disordered" evidence="1">
    <location>
        <begin position="1767"/>
        <end position="1802"/>
    </location>
</feature>
<comment type="caution">
    <text evidence="2">The sequence shown here is derived from an EMBL/GenBank/DDBJ whole genome shotgun (WGS) entry which is preliminary data.</text>
</comment>
<feature type="compositionally biased region" description="Low complexity" evidence="1">
    <location>
        <begin position="1707"/>
        <end position="1752"/>
    </location>
</feature>
<feature type="region of interest" description="Disordered" evidence="1">
    <location>
        <begin position="2461"/>
        <end position="2481"/>
    </location>
</feature>
<feature type="region of interest" description="Disordered" evidence="1">
    <location>
        <begin position="1701"/>
        <end position="1752"/>
    </location>
</feature>
<feature type="compositionally biased region" description="Low complexity" evidence="1">
    <location>
        <begin position="1767"/>
        <end position="1796"/>
    </location>
</feature>
<organism evidence="2 3">
    <name type="scientific">Heterostelium pallidum (strain ATCC 26659 / Pp 5 / PN500)</name>
    <name type="common">Cellular slime mold</name>
    <name type="synonym">Polysphondylium pallidum</name>
    <dbReference type="NCBI Taxonomy" id="670386"/>
    <lineage>
        <taxon>Eukaryota</taxon>
        <taxon>Amoebozoa</taxon>
        <taxon>Evosea</taxon>
        <taxon>Eumycetozoa</taxon>
        <taxon>Dictyostelia</taxon>
        <taxon>Acytosteliales</taxon>
        <taxon>Acytosteliaceae</taxon>
        <taxon>Heterostelium</taxon>
    </lineage>
</organism>
<feature type="compositionally biased region" description="Low complexity" evidence="1">
    <location>
        <begin position="134"/>
        <end position="152"/>
    </location>
</feature>
<dbReference type="Gene3D" id="2.60.40.10">
    <property type="entry name" value="Immunoglobulins"/>
    <property type="match status" value="3"/>
</dbReference>